<evidence type="ECO:0000313" key="2">
    <source>
        <dbReference type="Proteomes" id="UP000001425"/>
    </source>
</evidence>
<dbReference type="PaxDb" id="1148-1652356"/>
<dbReference type="InParanoid" id="P73252"/>
<dbReference type="EMBL" id="BA000022">
    <property type="protein sequence ID" value="BAA17279.1"/>
    <property type="molecule type" value="Genomic_DNA"/>
</dbReference>
<evidence type="ECO:0000313" key="1">
    <source>
        <dbReference type="EMBL" id="BAA17279.1"/>
    </source>
</evidence>
<organism evidence="1 2">
    <name type="scientific">Synechocystis sp. (strain ATCC 27184 / PCC 6803 / Kazusa)</name>
    <dbReference type="NCBI Taxonomy" id="1111708"/>
    <lineage>
        <taxon>Bacteria</taxon>
        <taxon>Bacillati</taxon>
        <taxon>Cyanobacteriota</taxon>
        <taxon>Cyanophyceae</taxon>
        <taxon>Synechococcales</taxon>
        <taxon>Merismopediaceae</taxon>
        <taxon>Synechocystis</taxon>
    </lineage>
</organism>
<accession>P73252</accession>
<dbReference type="AlphaFoldDB" id="P73252"/>
<dbReference type="PIR" id="S75365">
    <property type="entry name" value="S75365"/>
</dbReference>
<dbReference type="EnsemblBacteria" id="BAA17279">
    <property type="protein sequence ID" value="BAA17279"/>
    <property type="gene ID" value="BAA17279"/>
</dbReference>
<proteinExistence type="predicted"/>
<dbReference type="STRING" id="1148.gene:10498142"/>
<dbReference type="KEGG" id="syn:ssl3615"/>
<protein>
    <submittedName>
        <fullName evidence="1">Ssl3615 protein</fullName>
    </submittedName>
</protein>
<reference evidence="1 2" key="2">
    <citation type="journal article" date="1996" name="DNA Res.">
        <title>Sequence analysis of the genome of the unicellular cyanobacterium Synechocystis sp. strain PCC6803. II. Sequence determination of the entire genome and assignment of potential protein-coding regions.</title>
        <authorList>
            <person name="Kaneko T."/>
            <person name="Sato S."/>
            <person name="Kotani H."/>
            <person name="Tanaka A."/>
            <person name="Asamizu E."/>
            <person name="Nakamura Y."/>
            <person name="Miyajima N."/>
            <person name="Hirosawa M."/>
            <person name="Sugiura M."/>
            <person name="Sasamoto S."/>
            <person name="Kimura T."/>
            <person name="Hosouchi T."/>
            <person name="Matsuno A."/>
            <person name="Muraki A."/>
            <person name="Nakazaki N."/>
            <person name="Naruo K."/>
            <person name="Okumura S."/>
            <person name="Shimpo S."/>
            <person name="Takeuchi C."/>
            <person name="Wada T."/>
            <person name="Watanabe A."/>
            <person name="Yamada M."/>
            <person name="Yasuda M."/>
            <person name="Tabata S."/>
        </authorList>
    </citation>
    <scope>NUCLEOTIDE SEQUENCE [LARGE SCALE GENOMIC DNA]</scope>
    <source>
        <strain evidence="2">ATCC 27184 / PCC 6803 / Kazusa</strain>
    </source>
</reference>
<dbReference type="Proteomes" id="UP000001425">
    <property type="component" value="Chromosome"/>
</dbReference>
<name>P73252_SYNY3</name>
<reference evidence="1 2" key="1">
    <citation type="journal article" date="1995" name="DNA Res.">
        <title>Sequence analysis of the genome of the unicellular cyanobacterium Synechocystis sp. strain PCC6803. I. Sequence features in the 1 Mb region from map positions 64% to 92% of the genome.</title>
        <authorList>
            <person name="Kaneko T."/>
            <person name="Tanaka A."/>
            <person name="Sato S."/>
            <person name="Kotani H."/>
            <person name="Sazuka T."/>
            <person name="Miyajima N."/>
            <person name="Sugiura M."/>
            <person name="Tabata S."/>
        </authorList>
    </citation>
    <scope>NUCLEOTIDE SEQUENCE [LARGE SCALE GENOMIC DNA]</scope>
    <source>
        <strain evidence="2">ATCC 27184 / PCC 6803 / Kazusa</strain>
    </source>
</reference>
<gene>
    <name evidence="1" type="ordered locus">ssl3615</name>
</gene>
<keyword evidence="2" id="KW-1185">Reference proteome</keyword>
<sequence length="94" mass="10977">MSTIEQVLTATVTAEQTLDLPPEIKAKLVPGESYKITVHEDKIELKRVPAFDWEKWEHSLRRNGEELTDEIMEEICELVREVRRENRLESESAL</sequence>